<name>A0ABT8L5X8_9BACT</name>
<proteinExistence type="predicted"/>
<protein>
    <recommendedName>
        <fullName evidence="3">Phage protein</fullName>
    </recommendedName>
</protein>
<comment type="caution">
    <text evidence="1">The sequence shown here is derived from an EMBL/GenBank/DDBJ whole genome shotgun (WGS) entry which is preliminary data.</text>
</comment>
<dbReference type="RefSeq" id="WP_346758453.1">
    <property type="nucleotide sequence ID" value="NZ_JAUJEB010000002.1"/>
</dbReference>
<evidence type="ECO:0000313" key="2">
    <source>
        <dbReference type="Proteomes" id="UP001172083"/>
    </source>
</evidence>
<sequence length="131" mass="14897">MEYSIVVNDETATGKILNQIILKLEREITTVEEIIRTRVTREVEAYNSSPLNIFKGLVQPRMAEMTLNGFKMPLRKKIDLDEQIKTALTSFKENGFFILIGDEQYSELNAEVLLEKETTVSFVKLTPLVGG</sequence>
<dbReference type="EMBL" id="JAUJEB010000002">
    <property type="protein sequence ID" value="MDN5213113.1"/>
    <property type="molecule type" value="Genomic_DNA"/>
</dbReference>
<evidence type="ECO:0008006" key="3">
    <source>
        <dbReference type="Google" id="ProtNLM"/>
    </source>
</evidence>
<reference evidence="1" key="1">
    <citation type="submission" date="2023-06" db="EMBL/GenBank/DDBJ databases">
        <title>Genomic of Agaribacillus aureum.</title>
        <authorList>
            <person name="Wang G."/>
        </authorList>
    </citation>
    <scope>NUCLEOTIDE SEQUENCE</scope>
    <source>
        <strain evidence="1">BMA12</strain>
    </source>
</reference>
<dbReference type="Proteomes" id="UP001172083">
    <property type="component" value="Unassembled WGS sequence"/>
</dbReference>
<accession>A0ABT8L5X8</accession>
<organism evidence="1 2">
    <name type="scientific">Agaribacillus aureus</name>
    <dbReference type="NCBI Taxonomy" id="3051825"/>
    <lineage>
        <taxon>Bacteria</taxon>
        <taxon>Pseudomonadati</taxon>
        <taxon>Bacteroidota</taxon>
        <taxon>Cytophagia</taxon>
        <taxon>Cytophagales</taxon>
        <taxon>Splendidivirgaceae</taxon>
        <taxon>Agaribacillus</taxon>
    </lineage>
</organism>
<evidence type="ECO:0000313" key="1">
    <source>
        <dbReference type="EMBL" id="MDN5213113.1"/>
    </source>
</evidence>
<keyword evidence="2" id="KW-1185">Reference proteome</keyword>
<gene>
    <name evidence="1" type="ORF">QQ020_13685</name>
</gene>